<dbReference type="FunFam" id="3.40.190.10:FF:000035">
    <property type="entry name" value="Molybdate ABC transporter substrate-binding protein"/>
    <property type="match status" value="1"/>
</dbReference>
<evidence type="ECO:0000256" key="4">
    <source>
        <dbReference type="ARBA" id="ARBA00022729"/>
    </source>
</evidence>
<dbReference type="PANTHER" id="PTHR30632:SF0">
    <property type="entry name" value="SULFATE-BINDING PROTEIN"/>
    <property type="match status" value="1"/>
</dbReference>
<evidence type="ECO:0000313" key="9">
    <source>
        <dbReference type="EMBL" id="WBE24468.1"/>
    </source>
</evidence>
<dbReference type="Gene3D" id="3.40.190.10">
    <property type="entry name" value="Periplasmic binding protein-like II"/>
    <property type="match status" value="2"/>
</dbReference>
<dbReference type="GO" id="GO:1901359">
    <property type="term" value="F:tungstate binding"/>
    <property type="evidence" value="ECO:0007669"/>
    <property type="project" value="UniProtKB-ARBA"/>
</dbReference>
<dbReference type="NCBIfam" id="TIGR01256">
    <property type="entry name" value="modA"/>
    <property type="match status" value="1"/>
</dbReference>
<comment type="subunit">
    <text evidence="6">The complex is composed of two ATP-binding proteins (ModC), two transmembrane proteins (ModB) and a solute-binding protein (ModA).</text>
</comment>
<dbReference type="GO" id="GO:0030973">
    <property type="term" value="F:molybdate ion binding"/>
    <property type="evidence" value="ECO:0007669"/>
    <property type="project" value="UniProtKB-ARBA"/>
</dbReference>
<feature type="signal peptide" evidence="8">
    <location>
        <begin position="1"/>
        <end position="23"/>
    </location>
</feature>
<evidence type="ECO:0000256" key="2">
    <source>
        <dbReference type="ARBA" id="ARBA00022505"/>
    </source>
</evidence>
<feature type="binding site" evidence="7">
    <location>
        <position position="61"/>
    </location>
    <ligand>
        <name>molybdate</name>
        <dbReference type="ChEBI" id="CHEBI:36264"/>
    </ligand>
</feature>
<dbReference type="Proteomes" id="UP001212189">
    <property type="component" value="Chromosome"/>
</dbReference>
<feature type="binding site" evidence="7">
    <location>
        <position position="33"/>
    </location>
    <ligand>
        <name>molybdate</name>
        <dbReference type="ChEBI" id="CHEBI:36264"/>
    </ligand>
</feature>
<dbReference type="GO" id="GO:0015689">
    <property type="term" value="P:molybdate ion transport"/>
    <property type="evidence" value="ECO:0007669"/>
    <property type="project" value="InterPro"/>
</dbReference>
<proteinExistence type="inferred from homology"/>
<keyword evidence="3 7" id="KW-0479">Metal-binding</keyword>
<accession>A0AAE9VNF3</accession>
<gene>
    <name evidence="9" type="primary">modA</name>
    <name evidence="9" type="ORF">O6P33_08775</name>
</gene>
<keyword evidence="4 8" id="KW-0732">Signal</keyword>
<keyword evidence="10" id="KW-1185">Reference proteome</keyword>
<name>A0AAE9VNF3_9GAMM</name>
<dbReference type="PANTHER" id="PTHR30632">
    <property type="entry name" value="MOLYBDATE-BINDING PERIPLASMIC PROTEIN"/>
    <property type="match status" value="1"/>
</dbReference>
<dbReference type="GO" id="GO:0046872">
    <property type="term" value="F:metal ion binding"/>
    <property type="evidence" value="ECO:0007669"/>
    <property type="project" value="UniProtKB-KW"/>
</dbReference>
<protein>
    <submittedName>
        <fullName evidence="9">Molybdate ABC transporter substrate-binding protein</fullName>
    </submittedName>
</protein>
<evidence type="ECO:0000256" key="3">
    <source>
        <dbReference type="ARBA" id="ARBA00022723"/>
    </source>
</evidence>
<comment type="similarity">
    <text evidence="1">Belongs to the bacterial solute-binding protein ModA family.</text>
</comment>
<keyword evidence="2 7" id="KW-0500">Molybdenum</keyword>
<evidence type="ECO:0000256" key="8">
    <source>
        <dbReference type="SAM" id="SignalP"/>
    </source>
</evidence>
<feature type="binding site" evidence="7">
    <location>
        <position position="188"/>
    </location>
    <ligand>
        <name>molybdate</name>
        <dbReference type="ChEBI" id="CHEBI:36264"/>
    </ligand>
</feature>
<evidence type="ECO:0000256" key="7">
    <source>
        <dbReference type="PIRSR" id="PIRSR004846-1"/>
    </source>
</evidence>
<evidence type="ECO:0000256" key="6">
    <source>
        <dbReference type="ARBA" id="ARBA00062515"/>
    </source>
</evidence>
<dbReference type="RefSeq" id="WP_269817411.1">
    <property type="nucleotide sequence ID" value="NZ_CP114976.1"/>
</dbReference>
<dbReference type="InterPro" id="IPR005950">
    <property type="entry name" value="ModA"/>
</dbReference>
<dbReference type="PIRSF" id="PIRSF004846">
    <property type="entry name" value="ModA"/>
    <property type="match status" value="1"/>
</dbReference>
<evidence type="ECO:0000313" key="10">
    <source>
        <dbReference type="Proteomes" id="UP001212189"/>
    </source>
</evidence>
<dbReference type="Pfam" id="PF13531">
    <property type="entry name" value="SBP_bac_11"/>
    <property type="match status" value="1"/>
</dbReference>
<reference evidence="9 10" key="1">
    <citation type="submission" date="2022-12" db="EMBL/GenBank/DDBJ databases">
        <title>Coexistence and Characterization of a Novel Tigecycline Resistance gene tet(X) variant and blaNDM-1 in a Pseudomonas caeni Isolate of Chicken Origin.</title>
        <authorList>
            <person name="Lu X."/>
            <person name="Zhang L."/>
            <person name="Li R."/>
            <person name="Wang Z."/>
        </authorList>
    </citation>
    <scope>NUCLEOTIDE SEQUENCE [LARGE SCALE GENOMIC DNA]</scope>
    <source>
        <strain evidence="9 10">CE14</strain>
    </source>
</reference>
<dbReference type="AlphaFoldDB" id="A0AAE9VNF3"/>
<feature type="binding site" evidence="7">
    <location>
        <position position="170"/>
    </location>
    <ligand>
        <name>molybdate</name>
        <dbReference type="ChEBI" id="CHEBI:36264"/>
    </ligand>
</feature>
<organism evidence="9 10">
    <name type="scientific">Denitrificimonas caeni</name>
    <dbReference type="NCBI Taxonomy" id="521720"/>
    <lineage>
        <taxon>Bacteria</taxon>
        <taxon>Pseudomonadati</taxon>
        <taxon>Pseudomonadota</taxon>
        <taxon>Gammaproteobacteria</taxon>
        <taxon>Pseudomonadales</taxon>
        <taxon>Pseudomonadaceae</taxon>
        <taxon>Denitrificimonas</taxon>
    </lineage>
</organism>
<dbReference type="InterPro" id="IPR050682">
    <property type="entry name" value="ModA/WtpA"/>
</dbReference>
<dbReference type="KEGG" id="dce:O6P33_08775"/>
<keyword evidence="5" id="KW-0826">Tungsten</keyword>
<evidence type="ECO:0000256" key="5">
    <source>
        <dbReference type="ARBA" id="ARBA00023245"/>
    </source>
</evidence>
<evidence type="ECO:0000256" key="1">
    <source>
        <dbReference type="ARBA" id="ARBA00009175"/>
    </source>
</evidence>
<dbReference type="EMBL" id="CP114976">
    <property type="protein sequence ID" value="WBE24468.1"/>
    <property type="molecule type" value="Genomic_DNA"/>
</dbReference>
<dbReference type="SUPFAM" id="SSF53850">
    <property type="entry name" value="Periplasmic binding protein-like II"/>
    <property type="match status" value="1"/>
</dbReference>
<feature type="chain" id="PRO_5042062718" evidence="8">
    <location>
        <begin position="24"/>
        <end position="251"/>
    </location>
</feature>
<sequence length="251" mass="27034">MLKSSLKNLLAATILAASGSAFAAEVTVSAAASLTNAFKEIAENFEAAYPEHKVLLNFAGSGALLQQIAKGAPVDVFASADQVTMDKAQEQGLLADGSRQDFVQNTVVVITPANSQLELNELIDLQQDALQRLAVSNPESVPVGRYSKQALVTHNLWDALTDKIINTQNVRQSLDYVARDEVDAGFVYATDAAVMADKVKVQFTVPLETVVSYPIAVTKEGSRNELSQQFIDYTFNGESQAVLSKYGFSQP</sequence>